<dbReference type="NCBIfam" id="TIGR01552">
    <property type="entry name" value="phd_fam"/>
    <property type="match status" value="1"/>
</dbReference>
<evidence type="ECO:0000313" key="3">
    <source>
        <dbReference type="EMBL" id="VAX10759.1"/>
    </source>
</evidence>
<dbReference type="InterPro" id="IPR036165">
    <property type="entry name" value="YefM-like_sf"/>
</dbReference>
<dbReference type="PANTHER" id="PTHR35377:SF4">
    <property type="entry name" value="PREVENT-HOST-DEATH FAMILY PROTEIN"/>
    <property type="match status" value="1"/>
</dbReference>
<feature type="compositionally biased region" description="Acidic residues" evidence="2">
    <location>
        <begin position="60"/>
        <end position="69"/>
    </location>
</feature>
<protein>
    <recommendedName>
        <fullName evidence="4">Antitoxin</fullName>
    </recommendedName>
</protein>
<dbReference type="Gene3D" id="3.40.1620.10">
    <property type="entry name" value="YefM-like domain"/>
    <property type="match status" value="1"/>
</dbReference>
<name>A0A3B1AXI4_9ZZZZ</name>
<dbReference type="Pfam" id="PF02604">
    <property type="entry name" value="PhdYeFM_antitox"/>
    <property type="match status" value="1"/>
</dbReference>
<dbReference type="InterPro" id="IPR051416">
    <property type="entry name" value="phD-YefM_TA_antitoxins"/>
</dbReference>
<dbReference type="SUPFAM" id="SSF143120">
    <property type="entry name" value="YefM-like"/>
    <property type="match status" value="1"/>
</dbReference>
<proteinExistence type="inferred from homology"/>
<feature type="non-terminal residue" evidence="3">
    <location>
        <position position="69"/>
    </location>
</feature>
<organism evidence="3">
    <name type="scientific">hydrothermal vent metagenome</name>
    <dbReference type="NCBI Taxonomy" id="652676"/>
    <lineage>
        <taxon>unclassified sequences</taxon>
        <taxon>metagenomes</taxon>
        <taxon>ecological metagenomes</taxon>
    </lineage>
</organism>
<accession>A0A3B1AXI4</accession>
<dbReference type="EMBL" id="UOFX01000077">
    <property type="protein sequence ID" value="VAX10759.1"/>
    <property type="molecule type" value="Genomic_DNA"/>
</dbReference>
<evidence type="ECO:0000256" key="1">
    <source>
        <dbReference type="ARBA" id="ARBA00009981"/>
    </source>
</evidence>
<dbReference type="InterPro" id="IPR006442">
    <property type="entry name" value="Antitoxin_Phd/YefM"/>
</dbReference>
<evidence type="ECO:0008006" key="4">
    <source>
        <dbReference type="Google" id="ProtNLM"/>
    </source>
</evidence>
<feature type="region of interest" description="Disordered" evidence="2">
    <location>
        <begin position="42"/>
        <end position="69"/>
    </location>
</feature>
<dbReference type="AlphaFoldDB" id="A0A3B1AXI4"/>
<evidence type="ECO:0000256" key="2">
    <source>
        <dbReference type="SAM" id="MobiDB-lite"/>
    </source>
</evidence>
<gene>
    <name evidence="3" type="ORF">MNBD_GAMMA26-2029</name>
</gene>
<comment type="similarity">
    <text evidence="1">Belongs to the phD/YefM antitoxin family.</text>
</comment>
<dbReference type="PANTHER" id="PTHR35377">
    <property type="entry name" value="ANTITOXIN VAPB49-RELATED-RELATED"/>
    <property type="match status" value="1"/>
</dbReference>
<reference evidence="3" key="1">
    <citation type="submission" date="2018-06" db="EMBL/GenBank/DDBJ databases">
        <authorList>
            <person name="Zhirakovskaya E."/>
        </authorList>
    </citation>
    <scope>NUCLEOTIDE SEQUENCE</scope>
</reference>
<sequence>MTIVNIHEAKTHLSRLLNRAVSGEEIVIAKAGRGIVKLVPIQGDRSPRTPGMDAGRVEISDDFDSSLPE</sequence>